<dbReference type="GO" id="GO:0005886">
    <property type="term" value="C:plasma membrane"/>
    <property type="evidence" value="ECO:0007669"/>
    <property type="project" value="UniProtKB-SubCell"/>
</dbReference>
<keyword evidence="16" id="KW-1185">Reference proteome</keyword>
<evidence type="ECO:0000313" key="16">
    <source>
        <dbReference type="Proteomes" id="UP000199150"/>
    </source>
</evidence>
<dbReference type="GO" id="GO:0050380">
    <property type="term" value="F:undecaprenyl-diphosphatase activity"/>
    <property type="evidence" value="ECO:0007669"/>
    <property type="project" value="UniProtKB-UniRule"/>
</dbReference>
<name>A0A1G4T4R3_9CAUL</name>
<feature type="transmembrane region" description="Helical" evidence="14">
    <location>
        <begin position="244"/>
        <end position="265"/>
    </location>
</feature>
<feature type="transmembrane region" description="Helical" evidence="14">
    <location>
        <begin position="79"/>
        <end position="97"/>
    </location>
</feature>
<comment type="subcellular location">
    <subcellularLocation>
        <location evidence="1 14">Cell membrane</location>
        <topology evidence="1 14">Multi-pass membrane protein</topology>
    </subcellularLocation>
</comment>
<dbReference type="RefSeq" id="WP_090650079.1">
    <property type="nucleotide sequence ID" value="NZ_CBCRYE010000010.1"/>
</dbReference>
<evidence type="ECO:0000256" key="13">
    <source>
        <dbReference type="ARBA" id="ARBA00047594"/>
    </source>
</evidence>
<sequence>MHYLLAALLGLIEGLTEFLPVSSTAHLLIAEKLMAFNDPGGNFTVMIQLGAILAVVVLYFARLWKAVITLPTSADSRRFAISVLVAFFPAVVIGVIVKKSGILGALFDNVPLICGALIVGGVALWAVDKYAPKPVHHDSAKLDIKTSLLIGLFQCLAIIPGMSRSGSTLIGAMVAKVDKTAGAEFSFFLAIPTMLGAFVVEFADSHKELTSDQYSTIAIGFLVAFLSALLVIKPFISFVQKRGYGFFALWRVVVGVGGLVWWFGFAH</sequence>
<evidence type="ECO:0000256" key="1">
    <source>
        <dbReference type="ARBA" id="ARBA00004651"/>
    </source>
</evidence>
<protein>
    <recommendedName>
        <fullName evidence="4 14">Undecaprenyl-diphosphatase</fullName>
        <ecNumber evidence="3 14">3.6.1.27</ecNumber>
    </recommendedName>
    <alternativeName>
        <fullName evidence="12 14">Bacitracin resistance protein</fullName>
    </alternativeName>
    <alternativeName>
        <fullName evidence="11 14">Undecaprenyl pyrophosphate phosphatase</fullName>
    </alternativeName>
</protein>
<dbReference type="PANTHER" id="PTHR30622">
    <property type="entry name" value="UNDECAPRENYL-DIPHOSPHATASE"/>
    <property type="match status" value="1"/>
</dbReference>
<feature type="transmembrane region" description="Helical" evidence="14">
    <location>
        <begin position="214"/>
        <end position="232"/>
    </location>
</feature>
<keyword evidence="9 14" id="KW-0472">Membrane</keyword>
<comment type="catalytic activity">
    <reaction evidence="13 14">
        <text>di-trans,octa-cis-undecaprenyl diphosphate + H2O = di-trans,octa-cis-undecaprenyl phosphate + phosphate + H(+)</text>
        <dbReference type="Rhea" id="RHEA:28094"/>
        <dbReference type="ChEBI" id="CHEBI:15377"/>
        <dbReference type="ChEBI" id="CHEBI:15378"/>
        <dbReference type="ChEBI" id="CHEBI:43474"/>
        <dbReference type="ChEBI" id="CHEBI:58405"/>
        <dbReference type="ChEBI" id="CHEBI:60392"/>
        <dbReference type="EC" id="3.6.1.27"/>
    </reaction>
</comment>
<dbReference type="GO" id="GO:0008360">
    <property type="term" value="P:regulation of cell shape"/>
    <property type="evidence" value="ECO:0007669"/>
    <property type="project" value="UniProtKB-KW"/>
</dbReference>
<keyword evidence="6 14" id="KW-0812">Transmembrane</keyword>
<evidence type="ECO:0000256" key="14">
    <source>
        <dbReference type="HAMAP-Rule" id="MF_01006"/>
    </source>
</evidence>
<feature type="transmembrane region" description="Helical" evidence="14">
    <location>
        <begin position="109"/>
        <end position="127"/>
    </location>
</feature>
<comment type="miscellaneous">
    <text evidence="14">Bacitracin is thought to be involved in the inhibition of peptidoglycan synthesis by sequestering undecaprenyl diphosphate, thereby reducing the pool of lipid carrier available.</text>
</comment>
<feature type="transmembrane region" description="Helical" evidence="14">
    <location>
        <begin position="46"/>
        <end position="67"/>
    </location>
</feature>
<reference evidence="16" key="1">
    <citation type="submission" date="2016-10" db="EMBL/GenBank/DDBJ databases">
        <authorList>
            <person name="Varghese N."/>
            <person name="Submissions S."/>
        </authorList>
    </citation>
    <scope>NUCLEOTIDE SEQUENCE [LARGE SCALE GENOMIC DNA]</scope>
    <source>
        <strain evidence="16">CGMCC 1.3431</strain>
    </source>
</reference>
<comment type="similarity">
    <text evidence="2 14">Belongs to the UppP family.</text>
</comment>
<dbReference type="HAMAP" id="MF_01006">
    <property type="entry name" value="Undec_diphosphatase"/>
    <property type="match status" value="1"/>
</dbReference>
<evidence type="ECO:0000256" key="8">
    <source>
        <dbReference type="ARBA" id="ARBA00022989"/>
    </source>
</evidence>
<evidence type="ECO:0000313" key="15">
    <source>
        <dbReference type="EMBL" id="SCW76414.1"/>
    </source>
</evidence>
<proteinExistence type="inferred from homology"/>
<dbReference type="GO" id="GO:0009252">
    <property type="term" value="P:peptidoglycan biosynthetic process"/>
    <property type="evidence" value="ECO:0007669"/>
    <property type="project" value="UniProtKB-KW"/>
</dbReference>
<keyword evidence="5 14" id="KW-1003">Cell membrane</keyword>
<evidence type="ECO:0000256" key="3">
    <source>
        <dbReference type="ARBA" id="ARBA00012374"/>
    </source>
</evidence>
<dbReference type="GO" id="GO:0046677">
    <property type="term" value="P:response to antibiotic"/>
    <property type="evidence" value="ECO:0007669"/>
    <property type="project" value="UniProtKB-UniRule"/>
</dbReference>
<dbReference type="PANTHER" id="PTHR30622:SF3">
    <property type="entry name" value="UNDECAPRENYL-DIPHOSPHATASE"/>
    <property type="match status" value="1"/>
</dbReference>
<keyword evidence="8 14" id="KW-1133">Transmembrane helix</keyword>
<dbReference type="Proteomes" id="UP000199150">
    <property type="component" value="Unassembled WGS sequence"/>
</dbReference>
<keyword evidence="14" id="KW-0961">Cell wall biogenesis/degradation</keyword>
<dbReference type="STRING" id="260084.SAMN02927928_3267"/>
<keyword evidence="7 14" id="KW-0378">Hydrolase</keyword>
<gene>
    <name evidence="14" type="primary">uppP</name>
    <name evidence="15" type="ORF">SAMN02927928_3267</name>
</gene>
<dbReference type="AlphaFoldDB" id="A0A1G4T4R3"/>
<evidence type="ECO:0000256" key="5">
    <source>
        <dbReference type="ARBA" id="ARBA00022475"/>
    </source>
</evidence>
<evidence type="ECO:0000256" key="9">
    <source>
        <dbReference type="ARBA" id="ARBA00023136"/>
    </source>
</evidence>
<dbReference type="EMBL" id="FMTS01000006">
    <property type="protein sequence ID" value="SCW76414.1"/>
    <property type="molecule type" value="Genomic_DNA"/>
</dbReference>
<comment type="function">
    <text evidence="14">Catalyzes the dephosphorylation of undecaprenyl diphosphate (UPP). Confers resistance to bacitracin.</text>
</comment>
<dbReference type="Pfam" id="PF02673">
    <property type="entry name" value="BacA"/>
    <property type="match status" value="1"/>
</dbReference>
<evidence type="ECO:0000256" key="12">
    <source>
        <dbReference type="ARBA" id="ARBA00032932"/>
    </source>
</evidence>
<keyword evidence="14" id="KW-0133">Cell shape</keyword>
<keyword evidence="10 14" id="KW-0046">Antibiotic resistance</keyword>
<dbReference type="GO" id="GO:0071555">
    <property type="term" value="P:cell wall organization"/>
    <property type="evidence" value="ECO:0007669"/>
    <property type="project" value="UniProtKB-KW"/>
</dbReference>
<dbReference type="OrthoDB" id="9808289at2"/>
<evidence type="ECO:0000256" key="6">
    <source>
        <dbReference type="ARBA" id="ARBA00022692"/>
    </source>
</evidence>
<evidence type="ECO:0000256" key="11">
    <source>
        <dbReference type="ARBA" id="ARBA00032707"/>
    </source>
</evidence>
<accession>A0A1G4T4R3</accession>
<evidence type="ECO:0000256" key="2">
    <source>
        <dbReference type="ARBA" id="ARBA00010621"/>
    </source>
</evidence>
<dbReference type="NCBIfam" id="NF001389">
    <property type="entry name" value="PRK00281.1-2"/>
    <property type="match status" value="1"/>
</dbReference>
<feature type="transmembrane region" description="Helical" evidence="14">
    <location>
        <begin position="185"/>
        <end position="202"/>
    </location>
</feature>
<organism evidence="15 16">
    <name type="scientific">Asticcacaulis taihuensis</name>
    <dbReference type="NCBI Taxonomy" id="260084"/>
    <lineage>
        <taxon>Bacteria</taxon>
        <taxon>Pseudomonadati</taxon>
        <taxon>Pseudomonadota</taxon>
        <taxon>Alphaproteobacteria</taxon>
        <taxon>Caulobacterales</taxon>
        <taxon>Caulobacteraceae</taxon>
        <taxon>Asticcacaulis</taxon>
    </lineage>
</organism>
<dbReference type="EC" id="3.6.1.27" evidence="3 14"/>
<evidence type="ECO:0000256" key="4">
    <source>
        <dbReference type="ARBA" id="ARBA00021581"/>
    </source>
</evidence>
<evidence type="ECO:0000256" key="10">
    <source>
        <dbReference type="ARBA" id="ARBA00023251"/>
    </source>
</evidence>
<dbReference type="InterPro" id="IPR003824">
    <property type="entry name" value="UppP"/>
</dbReference>
<evidence type="ECO:0000256" key="7">
    <source>
        <dbReference type="ARBA" id="ARBA00022801"/>
    </source>
</evidence>
<keyword evidence="14" id="KW-0573">Peptidoglycan synthesis</keyword>